<gene>
    <name evidence="4" type="ORF">AC477_02435</name>
</gene>
<evidence type="ECO:0000256" key="1">
    <source>
        <dbReference type="ARBA" id="ARBA00022555"/>
    </source>
</evidence>
<dbReference type="SUPFAM" id="SSF50249">
    <property type="entry name" value="Nucleic acid-binding proteins"/>
    <property type="match status" value="1"/>
</dbReference>
<dbReference type="Proteomes" id="UP000037237">
    <property type="component" value="Unassembled WGS sequence"/>
</dbReference>
<evidence type="ECO:0000313" key="5">
    <source>
        <dbReference type="Proteomes" id="UP000037237"/>
    </source>
</evidence>
<keyword evidence="4" id="KW-0436">Ligase</keyword>
<feature type="non-terminal residue" evidence="4">
    <location>
        <position position="70"/>
    </location>
</feature>
<dbReference type="PANTHER" id="PTHR11586:SF37">
    <property type="entry name" value="TRNA-BINDING DOMAIN-CONTAINING PROTEIN"/>
    <property type="match status" value="1"/>
</dbReference>
<reference evidence="4 5" key="1">
    <citation type="submission" date="2015-06" db="EMBL/GenBank/DDBJ databases">
        <title>New insights into the roles of widespread benthic archaea in carbon and nitrogen cycling.</title>
        <authorList>
            <person name="Lazar C.S."/>
            <person name="Baker B.J."/>
            <person name="Seitz K.W."/>
            <person name="Hyde A.S."/>
            <person name="Dick G.J."/>
            <person name="Hinrichs K.-U."/>
            <person name="Teske A.P."/>
        </authorList>
    </citation>
    <scope>NUCLEOTIDE SEQUENCE [LARGE SCALE GENOMIC DNA]</scope>
    <source>
        <strain evidence="4">SG8-32-1</strain>
    </source>
</reference>
<dbReference type="GO" id="GO:0004812">
    <property type="term" value="F:aminoacyl-tRNA ligase activity"/>
    <property type="evidence" value="ECO:0007669"/>
    <property type="project" value="UniProtKB-KW"/>
</dbReference>
<keyword evidence="2" id="KW-0694">RNA-binding</keyword>
<evidence type="ECO:0000256" key="2">
    <source>
        <dbReference type="ARBA" id="ARBA00022884"/>
    </source>
</evidence>
<evidence type="ECO:0000259" key="3">
    <source>
        <dbReference type="PROSITE" id="PS50886"/>
    </source>
</evidence>
<comment type="caution">
    <text evidence="4">The sequence shown here is derived from an EMBL/GenBank/DDBJ whole genome shotgun (WGS) entry which is preliminary data.</text>
</comment>
<sequence>MPFDDFMKLDIRVGKVEEATLIPGSRNLIKLIVDFGFEKRQSVAGLLKYYDPEELVGKKFVFILNLQRRT</sequence>
<feature type="domain" description="TRNA-binding" evidence="3">
    <location>
        <begin position="5"/>
        <end position="70"/>
    </location>
</feature>
<dbReference type="InterPro" id="IPR012340">
    <property type="entry name" value="NA-bd_OB-fold"/>
</dbReference>
<dbReference type="Gene3D" id="2.40.50.140">
    <property type="entry name" value="Nucleic acid-binding proteins"/>
    <property type="match status" value="1"/>
</dbReference>
<keyword evidence="1" id="KW-0820">tRNA-binding</keyword>
<dbReference type="Pfam" id="PF01588">
    <property type="entry name" value="tRNA_bind"/>
    <property type="match status" value="1"/>
</dbReference>
<protein>
    <submittedName>
        <fullName evidence="4">Methionyl-tRNA synthetase</fullName>
    </submittedName>
</protein>
<dbReference type="InterPro" id="IPR051270">
    <property type="entry name" value="Tyrosine-tRNA_ligase_regulator"/>
</dbReference>
<name>A0A0M0BWN2_9ARCH</name>
<keyword evidence="4" id="KW-0030">Aminoacyl-tRNA synthetase</keyword>
<evidence type="ECO:0000313" key="4">
    <source>
        <dbReference type="EMBL" id="KON32785.1"/>
    </source>
</evidence>
<dbReference type="PROSITE" id="PS50886">
    <property type="entry name" value="TRBD"/>
    <property type="match status" value="1"/>
</dbReference>
<dbReference type="EMBL" id="LFWU01000053">
    <property type="protein sequence ID" value="KON32785.1"/>
    <property type="molecule type" value="Genomic_DNA"/>
</dbReference>
<dbReference type="AlphaFoldDB" id="A0A0M0BWN2"/>
<organism evidence="4 5">
    <name type="scientific">miscellaneous Crenarchaeota group-1 archaeon SG8-32-1</name>
    <dbReference type="NCBI Taxonomy" id="1685124"/>
    <lineage>
        <taxon>Archaea</taxon>
        <taxon>Candidatus Bathyarchaeota</taxon>
        <taxon>MCG-1</taxon>
    </lineage>
</organism>
<proteinExistence type="predicted"/>
<dbReference type="GO" id="GO:0000049">
    <property type="term" value="F:tRNA binding"/>
    <property type="evidence" value="ECO:0007669"/>
    <property type="project" value="UniProtKB-KW"/>
</dbReference>
<dbReference type="PANTHER" id="PTHR11586">
    <property type="entry name" value="TRNA-AMINOACYLATION COFACTOR ARC1 FAMILY MEMBER"/>
    <property type="match status" value="1"/>
</dbReference>
<dbReference type="InterPro" id="IPR002547">
    <property type="entry name" value="tRNA-bd_dom"/>
</dbReference>
<accession>A0A0M0BWN2</accession>